<keyword evidence="2" id="KW-1185">Reference proteome</keyword>
<organism evidence="1 2">
    <name type="scientific">Desulfobulbus propionicus (strain ATCC 33891 / DSM 2032 / VKM B-1956 / 1pr3)</name>
    <dbReference type="NCBI Taxonomy" id="577650"/>
    <lineage>
        <taxon>Bacteria</taxon>
        <taxon>Pseudomonadati</taxon>
        <taxon>Thermodesulfobacteriota</taxon>
        <taxon>Desulfobulbia</taxon>
        <taxon>Desulfobulbales</taxon>
        <taxon>Desulfobulbaceae</taxon>
        <taxon>Desulfobulbus</taxon>
    </lineage>
</organism>
<evidence type="ECO:0000313" key="2">
    <source>
        <dbReference type="Proteomes" id="UP000006365"/>
    </source>
</evidence>
<evidence type="ECO:0000313" key="1">
    <source>
        <dbReference type="EMBL" id="ADW17129.1"/>
    </source>
</evidence>
<accession>A0A7U3YKL3</accession>
<dbReference type="EMBL" id="CP002364">
    <property type="protein sequence ID" value="ADW17129.1"/>
    <property type="molecule type" value="Genomic_DNA"/>
</dbReference>
<dbReference type="Proteomes" id="UP000006365">
    <property type="component" value="Chromosome"/>
</dbReference>
<protein>
    <submittedName>
        <fullName evidence="1">Uncharacterized protein</fullName>
    </submittedName>
</protein>
<name>A0A7U3YKL3_DESPD</name>
<dbReference type="RefSeq" id="WP_015723673.1">
    <property type="nucleotide sequence ID" value="NC_014972.1"/>
</dbReference>
<dbReference type="KEGG" id="dpr:Despr_0955"/>
<sequence length="159" mass="17877">MDYPISHYFLVRSRSGQLAGQHVERYLANNQLISYAEFFVRTEEILNGAGHTFWDTLGHGLAANDQFARRMLAHLKEEGVTSLDQLPELEQGYVTKILHTLTHLLDGFIGIDSVFYNLVEDSHRVSAGLSDAIRANPADYWLVPVRTGKLEASVLHPVD</sequence>
<gene>
    <name evidence="1" type="ordered locus">Despr_0955</name>
</gene>
<dbReference type="AlphaFoldDB" id="A0A7U3YKL3"/>
<proteinExistence type="predicted"/>
<reference evidence="1 2" key="1">
    <citation type="journal article" date="2011" name="Stand. Genomic Sci.">
        <title>Complete genome sequence of Desulfobulbus propionicus type strain (1pr3).</title>
        <authorList>
            <person name="Pagani I."/>
            <person name="Lapidus A."/>
            <person name="Nolan M."/>
            <person name="Lucas S."/>
            <person name="Hammon N."/>
            <person name="Deshpande S."/>
            <person name="Cheng J.F."/>
            <person name="Chertkov O."/>
            <person name="Davenport K."/>
            <person name="Tapia R."/>
            <person name="Han C."/>
            <person name="Goodwin L."/>
            <person name="Pitluck S."/>
            <person name="Liolios K."/>
            <person name="Mavromatis K."/>
            <person name="Ivanova N."/>
            <person name="Mikhailova N."/>
            <person name="Pati A."/>
            <person name="Chen A."/>
            <person name="Palaniappan K."/>
            <person name="Land M."/>
            <person name="Hauser L."/>
            <person name="Chang Y.J."/>
            <person name="Jeffries C.D."/>
            <person name="Detter J.C."/>
            <person name="Brambilla E."/>
            <person name="Kannan K.P."/>
            <person name="Djao O.D."/>
            <person name="Rohde M."/>
            <person name="Pukall R."/>
            <person name="Spring S."/>
            <person name="Goker M."/>
            <person name="Sikorski J."/>
            <person name="Woyke T."/>
            <person name="Bristow J."/>
            <person name="Eisen J.A."/>
            <person name="Markowitz V."/>
            <person name="Hugenholtz P."/>
            <person name="Kyrpides N.C."/>
            <person name="Klenk H.P."/>
        </authorList>
    </citation>
    <scope>NUCLEOTIDE SEQUENCE [LARGE SCALE GENOMIC DNA]</scope>
    <source>
        <strain evidence="2">ATCC 33891 / DSM 2032 / 1pr3</strain>
    </source>
</reference>